<evidence type="ECO:0008006" key="2">
    <source>
        <dbReference type="Google" id="ProtNLM"/>
    </source>
</evidence>
<dbReference type="SUPFAM" id="SSF53098">
    <property type="entry name" value="Ribonuclease H-like"/>
    <property type="match status" value="1"/>
</dbReference>
<organism evidence="1">
    <name type="scientific">viral metagenome</name>
    <dbReference type="NCBI Taxonomy" id="1070528"/>
    <lineage>
        <taxon>unclassified sequences</taxon>
        <taxon>metagenomes</taxon>
        <taxon>organismal metagenomes</taxon>
    </lineage>
</organism>
<dbReference type="EMBL" id="MN739543">
    <property type="protein sequence ID" value="QHT12308.1"/>
    <property type="molecule type" value="Genomic_DNA"/>
</dbReference>
<accession>A0A6C0D666</accession>
<evidence type="ECO:0000313" key="1">
    <source>
        <dbReference type="EMBL" id="QHT12308.1"/>
    </source>
</evidence>
<dbReference type="GO" id="GO:0003676">
    <property type="term" value="F:nucleic acid binding"/>
    <property type="evidence" value="ECO:0007669"/>
    <property type="project" value="InterPro"/>
</dbReference>
<proteinExistence type="predicted"/>
<protein>
    <recommendedName>
        <fullName evidence="2">Mitochondrial resolvase Ydc2 catalytic domain-containing protein</fullName>
    </recommendedName>
</protein>
<reference evidence="1" key="1">
    <citation type="journal article" date="2020" name="Nature">
        <title>Giant virus diversity and host interactions through global metagenomics.</title>
        <authorList>
            <person name="Schulz F."/>
            <person name="Roux S."/>
            <person name="Paez-Espino D."/>
            <person name="Jungbluth S."/>
            <person name="Walsh D.A."/>
            <person name="Denef V.J."/>
            <person name="McMahon K.D."/>
            <person name="Konstantinidis K.T."/>
            <person name="Eloe-Fadrosh E.A."/>
            <person name="Kyrpides N.C."/>
            <person name="Woyke T."/>
        </authorList>
    </citation>
    <scope>NUCLEOTIDE SEQUENCE</scope>
    <source>
        <strain evidence="1">GVMAG-M-3300023174-129</strain>
    </source>
</reference>
<name>A0A6C0D666_9ZZZZ</name>
<dbReference type="InterPro" id="IPR036397">
    <property type="entry name" value="RNaseH_sf"/>
</dbReference>
<dbReference type="InterPro" id="IPR012337">
    <property type="entry name" value="RNaseH-like_sf"/>
</dbReference>
<dbReference type="Gene3D" id="3.30.420.10">
    <property type="entry name" value="Ribonuclease H-like superfamily/Ribonuclease H"/>
    <property type="match status" value="1"/>
</dbReference>
<dbReference type="AlphaFoldDB" id="A0A6C0D666"/>
<sequence>MLVICFDIGIKNLAWCCYNSDNKKILGWQNYDLINDGDVADIKEKYKCIESNNHGIVCNKNGVYTFDSKYYCGKHNFKPIFKDLSGNVFKKMPTVSVLKEITKQTGKKEELFDYVRKNYCMPIEKKKAIKKAFDLEALHDSIRKFVLDNKELFYKANHIGLENQPVLKNPVMKTVQVLLYATLRDILQPVVPKMHLIHAGKKIQGKATGEAGYKDRKEASVSETKEFLKKNIQESKFVDMFNNSKKQNDLADSLLMAIELAH</sequence>